<comment type="cofactor">
    <cofactor evidence="2">
        <name>Mg(2+)</name>
        <dbReference type="ChEBI" id="CHEBI:18420"/>
    </cofactor>
</comment>
<keyword evidence="5" id="KW-0460">Magnesium</keyword>
<evidence type="ECO:0000313" key="8">
    <source>
        <dbReference type="EMBL" id="KAF7438052.1"/>
    </source>
</evidence>
<dbReference type="EMBL" id="JACSDY010000001">
    <property type="protein sequence ID" value="KAF7438052.1"/>
    <property type="molecule type" value="Genomic_DNA"/>
</dbReference>
<evidence type="ECO:0000313" key="9">
    <source>
        <dbReference type="Proteomes" id="UP000600918"/>
    </source>
</evidence>
<gene>
    <name evidence="8" type="ORF">H0235_000443</name>
</gene>
<dbReference type="SUPFAM" id="SSF81631">
    <property type="entry name" value="PAP/OAS1 substrate-binding domain"/>
    <property type="match status" value="1"/>
</dbReference>
<evidence type="ECO:0000256" key="5">
    <source>
        <dbReference type="ARBA" id="ARBA00022842"/>
    </source>
</evidence>
<keyword evidence="9" id="KW-1185">Reference proteome</keyword>
<reference evidence="8" key="1">
    <citation type="journal article" date="2020" name="G3 (Bethesda)">
        <title>High-Quality Assemblies for Three Invasive Social Wasps from the &lt;i&gt;Vespula&lt;/i&gt; Genus.</title>
        <authorList>
            <person name="Harrop T.W.R."/>
            <person name="Guhlin J."/>
            <person name="McLaughlin G.M."/>
            <person name="Permina E."/>
            <person name="Stockwell P."/>
            <person name="Gilligan J."/>
            <person name="Le Lec M.F."/>
            <person name="Gruber M.A.M."/>
            <person name="Quinn O."/>
            <person name="Lovegrove M."/>
            <person name="Duncan E.J."/>
            <person name="Remnant E.J."/>
            <person name="Van Eeckhoven J."/>
            <person name="Graham B."/>
            <person name="Knapp R.A."/>
            <person name="Langford K.W."/>
            <person name="Kronenberg Z."/>
            <person name="Press M.O."/>
            <person name="Eacker S.M."/>
            <person name="Wilson-Rankin E.E."/>
            <person name="Purcell J."/>
            <person name="Lester P.J."/>
            <person name="Dearden P.K."/>
        </authorList>
    </citation>
    <scope>NUCLEOTIDE SEQUENCE</scope>
    <source>
        <strain evidence="8">Volc-1</strain>
    </source>
</reference>
<keyword evidence="3" id="KW-0808">Transferase</keyword>
<dbReference type="Gene3D" id="3.30.460.10">
    <property type="entry name" value="Beta Polymerase, domain 2"/>
    <property type="match status" value="1"/>
</dbReference>
<dbReference type="GO" id="GO:0046872">
    <property type="term" value="F:metal ion binding"/>
    <property type="evidence" value="ECO:0007669"/>
    <property type="project" value="UniProtKB-KW"/>
</dbReference>
<dbReference type="PANTHER" id="PTHR12271:SF133">
    <property type="entry name" value="POLY(A) RNA POLYMERASE, MITOCHONDRIAL"/>
    <property type="match status" value="1"/>
</dbReference>
<proteinExistence type="predicted"/>
<evidence type="ECO:0000259" key="6">
    <source>
        <dbReference type="Pfam" id="PF03828"/>
    </source>
</evidence>
<dbReference type="GO" id="GO:1990817">
    <property type="term" value="F:poly(A) RNA polymerase activity"/>
    <property type="evidence" value="ECO:0007669"/>
    <property type="project" value="TreeGrafter"/>
</dbReference>
<evidence type="ECO:0000259" key="7">
    <source>
        <dbReference type="Pfam" id="PF22600"/>
    </source>
</evidence>
<evidence type="ECO:0000256" key="4">
    <source>
        <dbReference type="ARBA" id="ARBA00022723"/>
    </source>
</evidence>
<dbReference type="SUPFAM" id="SSF81301">
    <property type="entry name" value="Nucleotidyltransferase"/>
    <property type="match status" value="1"/>
</dbReference>
<sequence>MSCGWLIGPPDIQPKGNRKIQGLDDYSTLEFYIGRLLQEMILFGYLAILKKLSGVEITSRDFNAFYDLGLKFNVTTDGSLKKIITEVSHLQEYITKRKSQALKSILVQIESMKSYKDLIIYCSQFGPVENVYCYTLPKQHQFVLLEFKNLQAVRNICENATFIDNYIPSKTNVLWFRKVSNDKMKLHSKFSASKYIISKPLLVKENIIRDLIGTSSSISDQMVTLYNEYKLDELEIRLKFLTIVQLEHSFASLFPNIIIHPFGSFINGFGKRLSDLDLIFFVDGLKVENLSSRLVFHGKSTIMNEKEQVLVFMGVIADTMKYIIPECDLSMSNVIATYMSELLFLYGELDSRVKPLVFTIRKWAKDNKLTNIYPGKTITNFSLTLLVIFYLQQINILPVINKMTTYSEITSEYQQDLKKVYMHYSSDDSISYTTNNADLGSLLIDLFRFYSDFNFKAKQICLQTGVAVESKHDSALYIRNPFEEGLNVSKNVSFDEVQRIKTSMLIAITNLQNTEHLKSKKWGILSILNFSDPYNSGINMSEILYKEVNKENTENNEIVKSTEEKNVNTTLSTKTTNVITNKDIVSQK</sequence>
<dbReference type="InterPro" id="IPR054708">
    <property type="entry name" value="MTPAP-like_central"/>
</dbReference>
<evidence type="ECO:0008006" key="10">
    <source>
        <dbReference type="Google" id="ProtNLM"/>
    </source>
</evidence>
<accession>A0A834PE51</accession>
<dbReference type="InterPro" id="IPR002058">
    <property type="entry name" value="PAP_assoc"/>
</dbReference>
<feature type="domain" description="Poly(A) RNA polymerase mitochondrial-like central palm" evidence="7">
    <location>
        <begin position="218"/>
        <end position="347"/>
    </location>
</feature>
<evidence type="ECO:0000256" key="1">
    <source>
        <dbReference type="ARBA" id="ARBA00001936"/>
    </source>
</evidence>
<organism evidence="8 9">
    <name type="scientific">Vespula pensylvanica</name>
    <name type="common">Western yellow jacket</name>
    <name type="synonym">Wasp</name>
    <dbReference type="NCBI Taxonomy" id="30213"/>
    <lineage>
        <taxon>Eukaryota</taxon>
        <taxon>Metazoa</taxon>
        <taxon>Ecdysozoa</taxon>
        <taxon>Arthropoda</taxon>
        <taxon>Hexapoda</taxon>
        <taxon>Insecta</taxon>
        <taxon>Pterygota</taxon>
        <taxon>Neoptera</taxon>
        <taxon>Endopterygota</taxon>
        <taxon>Hymenoptera</taxon>
        <taxon>Apocrita</taxon>
        <taxon>Aculeata</taxon>
        <taxon>Vespoidea</taxon>
        <taxon>Vespidae</taxon>
        <taxon>Vespinae</taxon>
        <taxon>Vespula</taxon>
    </lineage>
</organism>
<dbReference type="Pfam" id="PF03828">
    <property type="entry name" value="PAP_assoc"/>
    <property type="match status" value="1"/>
</dbReference>
<dbReference type="PANTHER" id="PTHR12271">
    <property type="entry name" value="POLY A POLYMERASE CID PAP -RELATED"/>
    <property type="match status" value="1"/>
</dbReference>
<keyword evidence="4" id="KW-0479">Metal-binding</keyword>
<comment type="cofactor">
    <cofactor evidence="1">
        <name>Mn(2+)</name>
        <dbReference type="ChEBI" id="CHEBI:29035"/>
    </cofactor>
</comment>
<evidence type="ECO:0000256" key="2">
    <source>
        <dbReference type="ARBA" id="ARBA00001946"/>
    </source>
</evidence>
<evidence type="ECO:0000256" key="3">
    <source>
        <dbReference type="ARBA" id="ARBA00022679"/>
    </source>
</evidence>
<protein>
    <recommendedName>
        <fullName evidence="10">Poly(A) RNA polymerase, mitochondrial</fullName>
    </recommendedName>
</protein>
<dbReference type="Proteomes" id="UP000600918">
    <property type="component" value="Unassembled WGS sequence"/>
</dbReference>
<dbReference type="Pfam" id="PF22600">
    <property type="entry name" value="MTPAP-like_central"/>
    <property type="match status" value="1"/>
</dbReference>
<feature type="domain" description="PAP-associated" evidence="6">
    <location>
        <begin position="438"/>
        <end position="471"/>
    </location>
</feature>
<name>A0A834PE51_VESPE</name>
<dbReference type="InterPro" id="IPR043519">
    <property type="entry name" value="NT_sf"/>
</dbReference>
<dbReference type="Gene3D" id="1.10.1410.10">
    <property type="match status" value="1"/>
</dbReference>
<dbReference type="GO" id="GO:0031123">
    <property type="term" value="P:RNA 3'-end processing"/>
    <property type="evidence" value="ECO:0007669"/>
    <property type="project" value="TreeGrafter"/>
</dbReference>
<dbReference type="AlphaFoldDB" id="A0A834PE51"/>
<comment type="caution">
    <text evidence="8">The sequence shown here is derived from an EMBL/GenBank/DDBJ whole genome shotgun (WGS) entry which is preliminary data.</text>
</comment>